<gene>
    <name evidence="1" type="primary">prmA_37</name>
    <name evidence="1" type="ORF">SDC9_111929</name>
</gene>
<dbReference type="EC" id="2.1.1.-" evidence="1"/>
<dbReference type="InterPro" id="IPR029063">
    <property type="entry name" value="SAM-dependent_MTases_sf"/>
</dbReference>
<proteinExistence type="predicted"/>
<evidence type="ECO:0000313" key="1">
    <source>
        <dbReference type="EMBL" id="MPM65037.1"/>
    </source>
</evidence>
<keyword evidence="1" id="KW-0808">Transferase</keyword>
<dbReference type="AlphaFoldDB" id="A0A645BI36"/>
<dbReference type="Pfam" id="PF06325">
    <property type="entry name" value="PrmA"/>
    <property type="match status" value="1"/>
</dbReference>
<name>A0A645BI36_9ZZZZ</name>
<organism evidence="1">
    <name type="scientific">bioreactor metagenome</name>
    <dbReference type="NCBI Taxonomy" id="1076179"/>
    <lineage>
        <taxon>unclassified sequences</taxon>
        <taxon>metagenomes</taxon>
        <taxon>ecological metagenomes</taxon>
    </lineage>
</organism>
<keyword evidence="1" id="KW-0489">Methyltransferase</keyword>
<keyword evidence="1" id="KW-0687">Ribonucleoprotein</keyword>
<dbReference type="GO" id="GO:0032259">
    <property type="term" value="P:methylation"/>
    <property type="evidence" value="ECO:0007669"/>
    <property type="project" value="UniProtKB-KW"/>
</dbReference>
<dbReference type="GO" id="GO:0008168">
    <property type="term" value="F:methyltransferase activity"/>
    <property type="evidence" value="ECO:0007669"/>
    <property type="project" value="UniProtKB-KW"/>
</dbReference>
<dbReference type="SUPFAM" id="SSF53335">
    <property type="entry name" value="S-adenosyl-L-methionine-dependent methyltransferases"/>
    <property type="match status" value="1"/>
</dbReference>
<dbReference type="EMBL" id="VSSQ01020295">
    <property type="protein sequence ID" value="MPM65037.1"/>
    <property type="molecule type" value="Genomic_DNA"/>
</dbReference>
<keyword evidence="1" id="KW-0689">Ribosomal protein</keyword>
<sequence>MALENAALNRLASTAVHFFTADATCFAAAERYDLAAVNILCPILRAHAPRIVSWVRPGGLLALAGILSGDFDALSRDFAAAGAVELERFTEKEWTSGLFRIVPRG</sequence>
<comment type="caution">
    <text evidence="1">The sequence shown here is derived from an EMBL/GenBank/DDBJ whole genome shotgun (WGS) entry which is preliminary data.</text>
</comment>
<accession>A0A645BI36</accession>
<protein>
    <submittedName>
        <fullName evidence="1">Ribosomal protein L11 methyltransferase</fullName>
        <ecNumber evidence="1">2.1.1.-</ecNumber>
    </submittedName>
</protein>
<dbReference type="GO" id="GO:0005840">
    <property type="term" value="C:ribosome"/>
    <property type="evidence" value="ECO:0007669"/>
    <property type="project" value="UniProtKB-KW"/>
</dbReference>
<reference evidence="1" key="1">
    <citation type="submission" date="2019-08" db="EMBL/GenBank/DDBJ databases">
        <authorList>
            <person name="Kucharzyk K."/>
            <person name="Murdoch R.W."/>
            <person name="Higgins S."/>
            <person name="Loffler F."/>
        </authorList>
    </citation>
    <scope>NUCLEOTIDE SEQUENCE</scope>
</reference>
<dbReference type="Gene3D" id="3.40.50.150">
    <property type="entry name" value="Vaccinia Virus protein VP39"/>
    <property type="match status" value="1"/>
</dbReference>